<dbReference type="Proteomes" id="UP000721045">
    <property type="component" value="Unassembled WGS sequence"/>
</dbReference>
<evidence type="ECO:0000256" key="1">
    <source>
        <dbReference type="SAM" id="Coils"/>
    </source>
</evidence>
<comment type="caution">
    <text evidence="3">The sequence shown here is derived from an EMBL/GenBank/DDBJ whole genome shotgun (WGS) entry which is preliminary data.</text>
</comment>
<evidence type="ECO:0000256" key="2">
    <source>
        <dbReference type="SAM" id="MobiDB-lite"/>
    </source>
</evidence>
<reference evidence="3" key="1">
    <citation type="submission" date="2020-04" db="EMBL/GenBank/DDBJ databases">
        <title>Deep metagenomics examines the oral microbiome during advanced dental caries in children, revealing novel taxa and co-occurrences with host molecules.</title>
        <authorList>
            <person name="Baker J.L."/>
            <person name="Morton J.T."/>
            <person name="Dinis M."/>
            <person name="Alvarez R."/>
            <person name="Tran N.C."/>
            <person name="Knight R."/>
            <person name="Edlund A."/>
        </authorList>
    </citation>
    <scope>NUCLEOTIDE SEQUENCE</scope>
    <source>
        <strain evidence="3">JCVI_23_bin.22</strain>
    </source>
</reference>
<keyword evidence="1" id="KW-0175">Coiled coil</keyword>
<accession>A0A930WGT4</accession>
<proteinExistence type="predicted"/>
<dbReference type="AlphaFoldDB" id="A0A930WGT4"/>
<feature type="region of interest" description="Disordered" evidence="2">
    <location>
        <begin position="83"/>
        <end position="105"/>
    </location>
</feature>
<feature type="coiled-coil region" evidence="1">
    <location>
        <begin position="1"/>
        <end position="28"/>
    </location>
</feature>
<sequence length="105" mass="13414">MSNLRQQREALENEHRYYQKRLDSIEQEYHYMKRDMMNHTDRLCNWTSHFYRDIPNHLGAATTQLWQLRDEFDMRMRRYEGQLAEERSRERKQYRKRLDDLEYHR</sequence>
<gene>
    <name evidence="3" type="ORF">HXO88_06095</name>
</gene>
<name>A0A930WGT4_STRIT</name>
<evidence type="ECO:0000313" key="4">
    <source>
        <dbReference type="Proteomes" id="UP000721045"/>
    </source>
</evidence>
<protein>
    <submittedName>
        <fullName evidence="3">Uncharacterized protein</fullName>
    </submittedName>
</protein>
<dbReference type="EMBL" id="JABZYP010000020">
    <property type="protein sequence ID" value="MBF1713286.1"/>
    <property type="molecule type" value="Genomic_DNA"/>
</dbReference>
<evidence type="ECO:0000313" key="3">
    <source>
        <dbReference type="EMBL" id="MBF1713286.1"/>
    </source>
</evidence>
<organism evidence="3 4">
    <name type="scientific">Streptococcus intermedius</name>
    <dbReference type="NCBI Taxonomy" id="1338"/>
    <lineage>
        <taxon>Bacteria</taxon>
        <taxon>Bacillati</taxon>
        <taxon>Bacillota</taxon>
        <taxon>Bacilli</taxon>
        <taxon>Lactobacillales</taxon>
        <taxon>Streptococcaceae</taxon>
        <taxon>Streptococcus</taxon>
        <taxon>Streptococcus anginosus group</taxon>
    </lineage>
</organism>